<dbReference type="EMBL" id="JAIMJA010000005">
    <property type="protein sequence ID" value="MCE2594433.1"/>
    <property type="molecule type" value="Genomic_DNA"/>
</dbReference>
<proteinExistence type="predicted"/>
<comment type="caution">
    <text evidence="1">The sequence shown here is derived from an EMBL/GenBank/DDBJ whole genome shotgun (WGS) entry which is preliminary data.</text>
</comment>
<evidence type="ECO:0000313" key="2">
    <source>
        <dbReference type="Proteomes" id="UP001201273"/>
    </source>
</evidence>
<protein>
    <submittedName>
        <fullName evidence="1">Uncharacterized protein</fullName>
    </submittedName>
</protein>
<accession>A0ABS8W796</accession>
<organism evidence="1 2">
    <name type="scientific">Motilimonas cestriensis</name>
    <dbReference type="NCBI Taxonomy" id="2742685"/>
    <lineage>
        <taxon>Bacteria</taxon>
        <taxon>Pseudomonadati</taxon>
        <taxon>Pseudomonadota</taxon>
        <taxon>Gammaproteobacteria</taxon>
        <taxon>Alteromonadales</taxon>
        <taxon>Alteromonadales genera incertae sedis</taxon>
        <taxon>Motilimonas</taxon>
    </lineage>
</organism>
<evidence type="ECO:0000313" key="1">
    <source>
        <dbReference type="EMBL" id="MCE2594433.1"/>
    </source>
</evidence>
<sequence length="151" mass="17605">MSISKEQWTDIESKLSGLYGTVKLMLEGRTLTLEKRLIAENQLAVLVFIDGSIQPTSGLESSKHYDPFVALVWRKRSESCYSQKQIKEIEKLWGKREAKKQYPRLYDKHVYYEPFFPKFAGLKRVLSKQKDLQMFVEPTDVEAEPCQPVKD</sequence>
<keyword evidence="2" id="KW-1185">Reference proteome</keyword>
<dbReference type="Proteomes" id="UP001201273">
    <property type="component" value="Unassembled WGS sequence"/>
</dbReference>
<dbReference type="RefSeq" id="WP_233051973.1">
    <property type="nucleotide sequence ID" value="NZ_JAIMJA010000005.1"/>
</dbReference>
<reference evidence="1 2" key="1">
    <citation type="journal article" date="2022" name="Environ. Microbiol. Rep.">
        <title>Eco-phylogenetic analyses reveal divergent evolution of vitamin B12 metabolism in the marine bacterial family 'Psychromonadaceae'.</title>
        <authorList>
            <person name="Jin X."/>
            <person name="Yang Y."/>
            <person name="Cao H."/>
            <person name="Gao B."/>
            <person name="Zhao Z."/>
        </authorList>
    </citation>
    <scope>NUCLEOTIDE SEQUENCE [LARGE SCALE GENOMIC DNA]</scope>
    <source>
        <strain evidence="1 2">MKS20</strain>
    </source>
</reference>
<gene>
    <name evidence="1" type="ORF">K6Y31_06365</name>
</gene>
<name>A0ABS8W796_9GAMM</name>